<sequence>MTTHQTQTPQAPALESYIVLNEHTLGFVVSPNIMEVLSGPVLKGGHDPFKGPVFINPETDQLRPATLADFAEYRVCPRGHLFPI</sequence>
<proteinExistence type="predicted"/>
<dbReference type="EMBL" id="BGZI01000020">
    <property type="protein sequence ID" value="GBO89130.1"/>
    <property type="molecule type" value="Genomic_DNA"/>
</dbReference>
<reference evidence="1 2" key="1">
    <citation type="journal article" date="2019" name="J. Gen. Appl. Microbiol.">
        <title>Aerobic degradation of cis-dichloroethene by the marine bacterium Marinobacter salsuginis strain 5N-3.</title>
        <authorList>
            <person name="Inoue Y."/>
            <person name="Fukunaga Y."/>
            <person name="Katsumata H."/>
            <person name="Ohji S."/>
            <person name="Hosoyama A."/>
            <person name="Mori K."/>
            <person name="Ando K."/>
        </authorList>
    </citation>
    <scope>NUCLEOTIDE SEQUENCE [LARGE SCALE GENOMIC DNA]</scope>
    <source>
        <strain evidence="1 2">NBRC 109114</strain>
    </source>
</reference>
<comment type="caution">
    <text evidence="1">The sequence shown here is derived from an EMBL/GenBank/DDBJ whole genome shotgun (WGS) entry which is preliminary data.</text>
</comment>
<gene>
    <name evidence="1" type="ORF">MSSD14B_27980</name>
</gene>
<evidence type="ECO:0000313" key="2">
    <source>
        <dbReference type="Proteomes" id="UP000387223"/>
    </source>
</evidence>
<dbReference type="AlphaFoldDB" id="A0A5M3Q399"/>
<protein>
    <submittedName>
        <fullName evidence="1">Uncharacterized protein</fullName>
    </submittedName>
</protein>
<evidence type="ECO:0000313" key="1">
    <source>
        <dbReference type="EMBL" id="GBO89130.1"/>
    </source>
</evidence>
<dbReference type="Proteomes" id="UP000387223">
    <property type="component" value="Unassembled WGS sequence"/>
</dbReference>
<name>A0A5M3Q399_9GAMM</name>
<accession>A0A5M3Q399</accession>
<organism evidence="1 2">
    <name type="scientific">Marinobacter salsuginis</name>
    <dbReference type="NCBI Taxonomy" id="418719"/>
    <lineage>
        <taxon>Bacteria</taxon>
        <taxon>Pseudomonadati</taxon>
        <taxon>Pseudomonadota</taxon>
        <taxon>Gammaproteobacteria</taxon>
        <taxon>Pseudomonadales</taxon>
        <taxon>Marinobacteraceae</taxon>
        <taxon>Marinobacter</taxon>
    </lineage>
</organism>
<dbReference type="RefSeq" id="WP_136631028.1">
    <property type="nucleotide sequence ID" value="NZ_BGZI01000020.1"/>
</dbReference>